<evidence type="ECO:0000313" key="2">
    <source>
        <dbReference type="Proteomes" id="UP000192610"/>
    </source>
</evidence>
<organism evidence="1 2">
    <name type="scientific">Niastella yeongjuensis</name>
    <dbReference type="NCBI Taxonomy" id="354355"/>
    <lineage>
        <taxon>Bacteria</taxon>
        <taxon>Pseudomonadati</taxon>
        <taxon>Bacteroidota</taxon>
        <taxon>Chitinophagia</taxon>
        <taxon>Chitinophagales</taxon>
        <taxon>Chitinophagaceae</taxon>
        <taxon>Niastella</taxon>
    </lineage>
</organism>
<dbReference type="STRING" id="354355.SAMN05660816_06393"/>
<dbReference type="OrthoDB" id="1030945at2"/>
<dbReference type="InterPro" id="IPR025361">
    <property type="entry name" value="DUF4265"/>
</dbReference>
<name>A0A1V9EJ95_9BACT</name>
<accession>A0A1V9EJ95</accession>
<dbReference type="Proteomes" id="UP000192610">
    <property type="component" value="Unassembled WGS sequence"/>
</dbReference>
<keyword evidence="2" id="KW-1185">Reference proteome</keyword>
<evidence type="ECO:0000313" key="1">
    <source>
        <dbReference type="EMBL" id="OQP46228.1"/>
    </source>
</evidence>
<reference evidence="2" key="1">
    <citation type="submission" date="2016-04" db="EMBL/GenBank/DDBJ databases">
        <authorList>
            <person name="Chen L."/>
            <person name="Zhuang W."/>
            <person name="Wang G."/>
        </authorList>
    </citation>
    <scope>NUCLEOTIDE SEQUENCE [LARGE SCALE GENOMIC DNA]</scope>
    <source>
        <strain evidence="2">17621</strain>
    </source>
</reference>
<dbReference type="AlphaFoldDB" id="A0A1V9EJ95"/>
<sequence>MDKSIKVLFVQQVDDHFVTEGLWCTEEGEYYIVDNIPFIANRIALGDTIKVELDTEDNAYYFDDFVAVSGNSTIRVFPFNDSIIEEIRKQLLHLGCESEVFLERKIIAVNVPVDVNYKPVKEYLDNGEETGNWTYEESCLMHSV</sequence>
<proteinExistence type="predicted"/>
<dbReference type="EMBL" id="LVXG01000024">
    <property type="protein sequence ID" value="OQP46228.1"/>
    <property type="molecule type" value="Genomic_DNA"/>
</dbReference>
<comment type="caution">
    <text evidence="1">The sequence shown here is derived from an EMBL/GenBank/DDBJ whole genome shotgun (WGS) entry which is preliminary data.</text>
</comment>
<dbReference type="Pfam" id="PF14085">
    <property type="entry name" value="DUF4265"/>
    <property type="match status" value="1"/>
</dbReference>
<evidence type="ECO:0008006" key="3">
    <source>
        <dbReference type="Google" id="ProtNLM"/>
    </source>
</evidence>
<protein>
    <recommendedName>
        <fullName evidence="3">DUF4265 domain-containing protein</fullName>
    </recommendedName>
</protein>
<gene>
    <name evidence="1" type="ORF">A4H97_31185</name>
</gene>
<dbReference type="RefSeq" id="WP_081201860.1">
    <property type="nucleotide sequence ID" value="NZ_FOCZ01000020.1"/>
</dbReference>